<comment type="caution">
    <text evidence="1">The sequence shown here is derived from an EMBL/GenBank/DDBJ whole genome shotgun (WGS) entry which is preliminary data.</text>
</comment>
<protein>
    <submittedName>
        <fullName evidence="1">Uncharacterized protein</fullName>
    </submittedName>
</protein>
<accession>N1WCE7</accession>
<dbReference type="Proteomes" id="UP000012227">
    <property type="component" value="Unassembled WGS sequence"/>
</dbReference>
<name>N1WCE7_9LEPT</name>
<reference evidence="1 2" key="1">
    <citation type="submission" date="2013-03" db="EMBL/GenBank/DDBJ databases">
        <authorList>
            <person name="Harkins D.M."/>
            <person name="Durkin A.S."/>
            <person name="Brinkac L.M."/>
            <person name="Haft D.H."/>
            <person name="Selengut J.D."/>
            <person name="Sanka R."/>
            <person name="DePew J."/>
            <person name="Purushe J."/>
            <person name="Galloway R.L."/>
            <person name="Vinetz J.M."/>
            <person name="Sutton G.G."/>
            <person name="Nierman W.C."/>
            <person name="Fouts D.E."/>
        </authorList>
    </citation>
    <scope>NUCLEOTIDE SEQUENCE [LARGE SCALE GENOMIC DNA]</scope>
    <source>
        <strain evidence="1 2">Waz Holland</strain>
    </source>
</reference>
<evidence type="ECO:0000313" key="2">
    <source>
        <dbReference type="Proteomes" id="UP000012227"/>
    </source>
</evidence>
<gene>
    <name evidence="1" type="ORF">LEP1GSC199_0367</name>
</gene>
<dbReference type="EMBL" id="AOGY02000024">
    <property type="protein sequence ID" value="EMY70887.1"/>
    <property type="molecule type" value="Genomic_DNA"/>
</dbReference>
<evidence type="ECO:0000313" key="1">
    <source>
        <dbReference type="EMBL" id="EMY70887.1"/>
    </source>
</evidence>
<dbReference type="AlphaFoldDB" id="N1WCE7"/>
<sequence>MIHKWTRTLTAFLRLSFSVSCVDKKEDNNTLLAALLFLAANKPSHITGNLIWNQSF</sequence>
<proteinExistence type="predicted"/>
<dbReference type="STRING" id="1218591.LEP1GSC199_0367"/>
<organism evidence="1 2">
    <name type="scientific">Leptospira vanthielii serovar Holland str. Waz Holland = ATCC 700522</name>
    <dbReference type="NCBI Taxonomy" id="1218591"/>
    <lineage>
        <taxon>Bacteria</taxon>
        <taxon>Pseudomonadati</taxon>
        <taxon>Spirochaetota</taxon>
        <taxon>Spirochaetia</taxon>
        <taxon>Leptospirales</taxon>
        <taxon>Leptospiraceae</taxon>
        <taxon>Leptospira</taxon>
    </lineage>
</organism>
<dbReference type="RefSeq" id="WP_002978144.1">
    <property type="nucleotide sequence ID" value="NZ_AOGY02000024.1"/>
</dbReference>